<accession>A0ABN1BMS5</accession>
<dbReference type="PRINTS" id="PR00502">
    <property type="entry name" value="NUDIXFAMILY"/>
</dbReference>
<dbReference type="InterPro" id="IPR015797">
    <property type="entry name" value="NUDIX_hydrolase-like_dom_sf"/>
</dbReference>
<dbReference type="PANTHER" id="PTHR43046:SF14">
    <property type="entry name" value="MUTT_NUDIX FAMILY PROTEIN"/>
    <property type="match status" value="1"/>
</dbReference>
<keyword evidence="6" id="KW-1185">Reference proteome</keyword>
<comment type="caution">
    <text evidence="5">The sequence shown here is derived from an EMBL/GenBank/DDBJ whole genome shotgun (WGS) entry which is preliminary data.</text>
</comment>
<dbReference type="Proteomes" id="UP001500880">
    <property type="component" value="Unassembled WGS sequence"/>
</dbReference>
<protein>
    <submittedName>
        <fullName evidence="5">NUDIX domain-containing protein</fullName>
    </submittedName>
</protein>
<organism evidence="5 6">
    <name type="scientific">Salinibacillus aidingensis</name>
    <dbReference type="NCBI Taxonomy" id="237684"/>
    <lineage>
        <taxon>Bacteria</taxon>
        <taxon>Bacillati</taxon>
        <taxon>Bacillota</taxon>
        <taxon>Bacilli</taxon>
        <taxon>Bacillales</taxon>
        <taxon>Bacillaceae</taxon>
        <taxon>Salinibacillus</taxon>
    </lineage>
</organism>
<evidence type="ECO:0000313" key="6">
    <source>
        <dbReference type="Proteomes" id="UP001500880"/>
    </source>
</evidence>
<name>A0ABN1BMS5_9BACI</name>
<evidence type="ECO:0000256" key="2">
    <source>
        <dbReference type="ARBA" id="ARBA00022801"/>
    </source>
</evidence>
<gene>
    <name evidence="5" type="ORF">GCM10008986_31100</name>
</gene>
<dbReference type="InterPro" id="IPR000086">
    <property type="entry name" value="NUDIX_hydrolase_dom"/>
</dbReference>
<comment type="similarity">
    <text evidence="3">Belongs to the Nudix hydrolase family.</text>
</comment>
<evidence type="ECO:0000256" key="3">
    <source>
        <dbReference type="RuleBase" id="RU003476"/>
    </source>
</evidence>
<comment type="cofactor">
    <cofactor evidence="1">
        <name>Mg(2+)</name>
        <dbReference type="ChEBI" id="CHEBI:18420"/>
    </cofactor>
</comment>
<dbReference type="SUPFAM" id="SSF55811">
    <property type="entry name" value="Nudix"/>
    <property type="match status" value="1"/>
</dbReference>
<dbReference type="CDD" id="cd04669">
    <property type="entry name" value="NUDIX_Hydrolase"/>
    <property type="match status" value="1"/>
</dbReference>
<reference evidence="5 6" key="1">
    <citation type="journal article" date="2019" name="Int. J. Syst. Evol. Microbiol.">
        <title>The Global Catalogue of Microorganisms (GCM) 10K type strain sequencing project: providing services to taxonomists for standard genome sequencing and annotation.</title>
        <authorList>
            <consortium name="The Broad Institute Genomics Platform"/>
            <consortium name="The Broad Institute Genome Sequencing Center for Infectious Disease"/>
            <person name="Wu L."/>
            <person name="Ma J."/>
        </authorList>
    </citation>
    <scope>NUCLEOTIDE SEQUENCE [LARGE SCALE GENOMIC DNA]</scope>
    <source>
        <strain evidence="5 6">JCM 12389</strain>
    </source>
</reference>
<dbReference type="Pfam" id="PF00293">
    <property type="entry name" value="NUDIX"/>
    <property type="match status" value="1"/>
</dbReference>
<keyword evidence="2 3" id="KW-0378">Hydrolase</keyword>
<feature type="domain" description="Nudix hydrolase" evidence="4">
    <location>
        <begin position="1"/>
        <end position="130"/>
    </location>
</feature>
<dbReference type="InterPro" id="IPR020476">
    <property type="entry name" value="Nudix_hydrolase"/>
</dbReference>
<dbReference type="PANTHER" id="PTHR43046">
    <property type="entry name" value="GDP-MANNOSE MANNOSYL HYDROLASE"/>
    <property type="match status" value="1"/>
</dbReference>
<evidence type="ECO:0000313" key="5">
    <source>
        <dbReference type="EMBL" id="GAA0501425.1"/>
    </source>
</evidence>
<dbReference type="PROSITE" id="PS00893">
    <property type="entry name" value="NUDIX_BOX"/>
    <property type="match status" value="1"/>
</dbReference>
<dbReference type="Gene3D" id="3.90.79.10">
    <property type="entry name" value="Nucleoside Triphosphate Pyrophosphohydrolase"/>
    <property type="match status" value="1"/>
</dbReference>
<dbReference type="PROSITE" id="PS51462">
    <property type="entry name" value="NUDIX"/>
    <property type="match status" value="1"/>
</dbReference>
<dbReference type="EMBL" id="BAAADO010000007">
    <property type="protein sequence ID" value="GAA0501425.1"/>
    <property type="molecule type" value="Genomic_DNA"/>
</dbReference>
<sequence>MRNRASVVIIENNKVGLIKRIRDGTDYYVFPGGGIENGETPEEGAKREALEELGVEVKVNDCIAEVQFNGTQYFFLSEIIDGEFGTGQGEEYIDENRDRGIYLPMWVDWDKLSSIDVKPKEVALKVQTLFN</sequence>
<evidence type="ECO:0000256" key="1">
    <source>
        <dbReference type="ARBA" id="ARBA00001946"/>
    </source>
</evidence>
<dbReference type="RefSeq" id="WP_343843108.1">
    <property type="nucleotide sequence ID" value="NZ_BAAADO010000007.1"/>
</dbReference>
<dbReference type="InterPro" id="IPR020084">
    <property type="entry name" value="NUDIX_hydrolase_CS"/>
</dbReference>
<evidence type="ECO:0000259" key="4">
    <source>
        <dbReference type="PROSITE" id="PS51462"/>
    </source>
</evidence>
<proteinExistence type="inferred from homology"/>